<dbReference type="GO" id="GO:0044325">
    <property type="term" value="F:transmembrane transporter binding"/>
    <property type="evidence" value="ECO:0007669"/>
    <property type="project" value="TreeGrafter"/>
</dbReference>
<dbReference type="InterPro" id="IPR013083">
    <property type="entry name" value="Znf_RING/FYVE/PHD"/>
</dbReference>
<dbReference type="STRING" id="418985.A0A1V9XUS9"/>
<feature type="compositionally biased region" description="Basic and acidic residues" evidence="1">
    <location>
        <begin position="251"/>
        <end position="266"/>
    </location>
</feature>
<keyword evidence="3" id="KW-1185">Reference proteome</keyword>
<feature type="non-terminal residue" evidence="2">
    <location>
        <position position="1"/>
    </location>
</feature>
<feature type="compositionally biased region" description="Polar residues" evidence="1">
    <location>
        <begin position="292"/>
        <end position="313"/>
    </location>
</feature>
<dbReference type="Gene3D" id="3.30.40.10">
    <property type="entry name" value="Zinc/RING finger domain, C3HC4 (zinc finger)"/>
    <property type="match status" value="1"/>
</dbReference>
<gene>
    <name evidence="2" type="ORF">BIW11_07274</name>
</gene>
<dbReference type="InParanoid" id="A0A1V9XUS9"/>
<dbReference type="PANTHER" id="PTHR12157">
    <property type="entry name" value="REGULATING SYNAPTIC MEMBRANE EXOCYTOSIS PROTEIN"/>
    <property type="match status" value="1"/>
</dbReference>
<dbReference type="InterPro" id="IPR011011">
    <property type="entry name" value="Znf_FYVE_PHD"/>
</dbReference>
<evidence type="ECO:0008006" key="4">
    <source>
        <dbReference type="Google" id="ProtNLM"/>
    </source>
</evidence>
<feature type="compositionally biased region" description="Polar residues" evidence="1">
    <location>
        <begin position="267"/>
        <end position="281"/>
    </location>
</feature>
<dbReference type="InterPro" id="IPR039032">
    <property type="entry name" value="Rim-like"/>
</dbReference>
<dbReference type="AlphaFoldDB" id="A0A1V9XUS9"/>
<evidence type="ECO:0000256" key="1">
    <source>
        <dbReference type="SAM" id="MobiDB-lite"/>
    </source>
</evidence>
<dbReference type="PANTHER" id="PTHR12157:SF24">
    <property type="entry name" value="FIFE, ISOFORM D"/>
    <property type="match status" value="1"/>
</dbReference>
<dbReference type="GO" id="GO:0050806">
    <property type="term" value="P:positive regulation of synaptic transmission"/>
    <property type="evidence" value="ECO:0007669"/>
    <property type="project" value="TreeGrafter"/>
</dbReference>
<name>A0A1V9XUS9_9ACAR</name>
<accession>A0A1V9XUS9</accession>
<comment type="caution">
    <text evidence="2">The sequence shown here is derived from an EMBL/GenBank/DDBJ whole genome shotgun (WGS) entry which is preliminary data.</text>
</comment>
<feature type="region of interest" description="Disordered" evidence="1">
    <location>
        <begin position="1"/>
        <end position="31"/>
    </location>
</feature>
<evidence type="ECO:0000313" key="3">
    <source>
        <dbReference type="Proteomes" id="UP000192247"/>
    </source>
</evidence>
<feature type="compositionally biased region" description="Gly residues" evidence="1">
    <location>
        <begin position="9"/>
        <end position="30"/>
    </location>
</feature>
<sequence>VKTSDGEVGSAGGVRSAGGDSGIVGGGRGGALSKLKQSVASGIQGLSQPAKTPPTTPTKLFNRELTGHLTEEEKRILEKVFEKEQQFEMMQKQGASGKVSMQLVVGPESSQGESVDTNNDKKLPSCKGKASFGECRICRKMFSKDEPRKICDECKSPICEDCASYTSDNATIWRCSLCRRRCTSVGVGMDNAPGVAGIHRVPSVRRMEQSSGSQRSLVTDLVSHTAGAGTRASFMLPDSYREALIMEIEQQRQREEQNRGNDDSNKSDSGAINPNSLSTSAIGKPVKRGSYAGTTEFQKNIQNDQARPGSDTA</sequence>
<reference evidence="2 3" key="1">
    <citation type="journal article" date="2017" name="Gigascience">
        <title>Draft genome of the honey bee ectoparasitic mite, Tropilaelaps mercedesae, is shaped by the parasitic life history.</title>
        <authorList>
            <person name="Dong X."/>
            <person name="Armstrong S.D."/>
            <person name="Xia D."/>
            <person name="Makepeace B.L."/>
            <person name="Darby A.C."/>
            <person name="Kadowaki T."/>
        </authorList>
    </citation>
    <scope>NUCLEOTIDE SEQUENCE [LARGE SCALE GENOMIC DNA]</scope>
    <source>
        <strain evidence="2">Wuxi-XJTLU</strain>
    </source>
</reference>
<evidence type="ECO:0000313" key="2">
    <source>
        <dbReference type="EMBL" id="OQR77191.1"/>
    </source>
</evidence>
<dbReference type="GO" id="GO:0048791">
    <property type="term" value="P:calcium ion-regulated exocytosis of neurotransmitter"/>
    <property type="evidence" value="ECO:0007669"/>
    <property type="project" value="TreeGrafter"/>
</dbReference>
<dbReference type="SUPFAM" id="SSF57903">
    <property type="entry name" value="FYVE/PHD zinc finger"/>
    <property type="match status" value="1"/>
</dbReference>
<dbReference type="EMBL" id="MNPL01003846">
    <property type="protein sequence ID" value="OQR77191.1"/>
    <property type="molecule type" value="Genomic_DNA"/>
</dbReference>
<dbReference type="GO" id="GO:0048788">
    <property type="term" value="C:cytoskeleton of presynaptic active zone"/>
    <property type="evidence" value="ECO:0007669"/>
    <property type="project" value="TreeGrafter"/>
</dbReference>
<protein>
    <recommendedName>
        <fullName evidence="4">FYVE-type domain-containing protein</fullName>
    </recommendedName>
</protein>
<feature type="region of interest" description="Disordered" evidence="1">
    <location>
        <begin position="42"/>
        <end position="61"/>
    </location>
</feature>
<dbReference type="Proteomes" id="UP000192247">
    <property type="component" value="Unassembled WGS sequence"/>
</dbReference>
<feature type="non-terminal residue" evidence="2">
    <location>
        <position position="313"/>
    </location>
</feature>
<dbReference type="GO" id="GO:0042391">
    <property type="term" value="P:regulation of membrane potential"/>
    <property type="evidence" value="ECO:0007669"/>
    <property type="project" value="TreeGrafter"/>
</dbReference>
<feature type="region of interest" description="Disordered" evidence="1">
    <location>
        <begin position="251"/>
        <end position="313"/>
    </location>
</feature>
<organism evidence="2 3">
    <name type="scientific">Tropilaelaps mercedesae</name>
    <dbReference type="NCBI Taxonomy" id="418985"/>
    <lineage>
        <taxon>Eukaryota</taxon>
        <taxon>Metazoa</taxon>
        <taxon>Ecdysozoa</taxon>
        <taxon>Arthropoda</taxon>
        <taxon>Chelicerata</taxon>
        <taxon>Arachnida</taxon>
        <taxon>Acari</taxon>
        <taxon>Parasitiformes</taxon>
        <taxon>Mesostigmata</taxon>
        <taxon>Gamasina</taxon>
        <taxon>Dermanyssoidea</taxon>
        <taxon>Laelapidae</taxon>
        <taxon>Tropilaelaps</taxon>
    </lineage>
</organism>
<proteinExistence type="predicted"/>
<dbReference type="GO" id="GO:0048167">
    <property type="term" value="P:regulation of synaptic plasticity"/>
    <property type="evidence" value="ECO:0007669"/>
    <property type="project" value="TreeGrafter"/>
</dbReference>
<dbReference type="GO" id="GO:0042734">
    <property type="term" value="C:presynaptic membrane"/>
    <property type="evidence" value="ECO:0007669"/>
    <property type="project" value="TreeGrafter"/>
</dbReference>
<dbReference type="OrthoDB" id="10059918at2759"/>
<dbReference type="GO" id="GO:0031267">
    <property type="term" value="F:small GTPase binding"/>
    <property type="evidence" value="ECO:0007669"/>
    <property type="project" value="InterPro"/>
</dbReference>